<proteinExistence type="predicted"/>
<evidence type="ECO:0000313" key="2">
    <source>
        <dbReference type="Proteomes" id="UP001165083"/>
    </source>
</evidence>
<evidence type="ECO:0000313" key="1">
    <source>
        <dbReference type="EMBL" id="GMF12767.1"/>
    </source>
</evidence>
<comment type="caution">
    <text evidence="1">The sequence shown here is derived from an EMBL/GenBank/DDBJ whole genome shotgun (WGS) entry which is preliminary data.</text>
</comment>
<accession>A0A9W6WQH4</accession>
<dbReference type="EMBL" id="BSXW01000130">
    <property type="protein sequence ID" value="GMF12767.1"/>
    <property type="molecule type" value="Genomic_DNA"/>
</dbReference>
<name>A0A9W6WQH4_9STRA</name>
<gene>
    <name evidence="1" type="ORF">Plil01_000333200</name>
</gene>
<reference evidence="1" key="1">
    <citation type="submission" date="2023-04" db="EMBL/GenBank/DDBJ databases">
        <title>Phytophthora lilii NBRC 32176.</title>
        <authorList>
            <person name="Ichikawa N."/>
            <person name="Sato H."/>
            <person name="Tonouchi N."/>
        </authorList>
    </citation>
    <scope>NUCLEOTIDE SEQUENCE</scope>
    <source>
        <strain evidence="1">NBRC 32176</strain>
    </source>
</reference>
<dbReference type="Proteomes" id="UP001165083">
    <property type="component" value="Unassembled WGS sequence"/>
</dbReference>
<protein>
    <submittedName>
        <fullName evidence="1">Unnamed protein product</fullName>
    </submittedName>
</protein>
<keyword evidence="2" id="KW-1185">Reference proteome</keyword>
<dbReference type="AlphaFoldDB" id="A0A9W6WQH4"/>
<dbReference type="OrthoDB" id="122495at2759"/>
<organism evidence="1 2">
    <name type="scientific">Phytophthora lilii</name>
    <dbReference type="NCBI Taxonomy" id="2077276"/>
    <lineage>
        <taxon>Eukaryota</taxon>
        <taxon>Sar</taxon>
        <taxon>Stramenopiles</taxon>
        <taxon>Oomycota</taxon>
        <taxon>Peronosporomycetes</taxon>
        <taxon>Peronosporales</taxon>
        <taxon>Peronosporaceae</taxon>
        <taxon>Phytophthora</taxon>
    </lineage>
</organism>
<sequence length="244" mass="28092">MPPKLSTPAIAEVVHTPEPSVIKPVESSNVKVSEVPNVDESIVAPVIADSVQGSTTLVHYYCKNKQMMTNIPIMIDELNVAQYCVANELYDQRLYKLCCMIKRSWFRDNNNTWNLAGALYRKQHLSESQIKSFARGHNPEERGHNPEEHNKWKAKYESTLVPKAKTRITSDNVAFTDNCLLRIEKIGRLNSVEKDFLLDGINKVDAMLEGDWLDEYVTITNRPILGYKRTWQEYIRYVQAIRFS</sequence>